<feature type="transmembrane region" description="Helical" evidence="8">
    <location>
        <begin position="35"/>
        <end position="58"/>
    </location>
</feature>
<dbReference type="EMBL" id="CP017708">
    <property type="protein sequence ID" value="AOY83601.2"/>
    <property type="molecule type" value="Genomic_DNA"/>
</dbReference>
<sequence>MFMPVDFTLILFLALASLVSWLISTLTSGGSSLILMPIIGLLLGADSIPPIITVGAIFGNVERATVYRKSIRWEVIKWELPGAILGSCLGAFTLSQIRVDFLGIFIALFLLISAISSLKKSENVSFPVRIWYFLPAGFLYSWLSGILGSIGPILTPFYINYGLAKEELLATQATARATIHLVKAISYAVFGILTVQNLWYGVLIGVAAFPGNWLGHQILTKISEYQFKQIVVSFVILSGILMLWQQHELLGF</sequence>
<feature type="transmembrane region" description="Helical" evidence="8">
    <location>
        <begin position="78"/>
        <end position="95"/>
    </location>
</feature>
<evidence type="ECO:0000256" key="3">
    <source>
        <dbReference type="ARBA" id="ARBA00022448"/>
    </source>
</evidence>
<dbReference type="Pfam" id="PF01925">
    <property type="entry name" value="TauE"/>
    <property type="match status" value="1"/>
</dbReference>
<evidence type="ECO:0000256" key="8">
    <source>
        <dbReference type="RuleBase" id="RU363041"/>
    </source>
</evidence>
<dbReference type="InterPro" id="IPR052017">
    <property type="entry name" value="TSUP"/>
</dbReference>
<evidence type="ECO:0000256" key="4">
    <source>
        <dbReference type="ARBA" id="ARBA00022475"/>
    </source>
</evidence>
<accession>A0A1D9G7R6</accession>
<proteinExistence type="inferred from homology"/>
<reference evidence="9" key="1">
    <citation type="journal article" date="2017" name="Proc. Natl. Acad. Sci. U.S.A.">
        <title>Comparative genomics uncovers the prolific and distinctive metabolic potential of the cyanobacterial genus Moorea.</title>
        <authorList>
            <person name="Leao T."/>
            <person name="Castelao G."/>
            <person name="Korobeynikov A."/>
            <person name="Monroe E.A."/>
            <person name="Podell S."/>
            <person name="Glukhov E."/>
            <person name="Allen E.E."/>
            <person name="Gerwick W.H."/>
            <person name="Gerwick L."/>
        </authorList>
    </citation>
    <scope>NUCLEOTIDE SEQUENCE</scope>
    <source>
        <strain evidence="9">JHB</strain>
    </source>
</reference>
<comment type="similarity">
    <text evidence="2 8">Belongs to the 4-toluene sulfonate uptake permease (TSUP) (TC 2.A.102) family.</text>
</comment>
<evidence type="ECO:0000256" key="2">
    <source>
        <dbReference type="ARBA" id="ARBA00009142"/>
    </source>
</evidence>
<dbReference type="Proteomes" id="UP000176944">
    <property type="component" value="Chromosome"/>
</dbReference>
<feature type="transmembrane region" description="Helical" evidence="8">
    <location>
        <begin position="101"/>
        <end position="118"/>
    </location>
</feature>
<reference evidence="9" key="2">
    <citation type="submission" date="2022-10" db="EMBL/GenBank/DDBJ databases">
        <authorList>
            <person name="Ngo T.-E."/>
        </authorList>
    </citation>
    <scope>NUCLEOTIDE SEQUENCE</scope>
    <source>
        <strain evidence="9">JHB</strain>
    </source>
</reference>
<evidence type="ECO:0000313" key="9">
    <source>
        <dbReference type="EMBL" id="AOY83601.2"/>
    </source>
</evidence>
<gene>
    <name evidence="9" type="ORF">BJP36_30460</name>
</gene>
<feature type="transmembrane region" description="Helical" evidence="8">
    <location>
        <begin position="130"/>
        <end position="159"/>
    </location>
</feature>
<protein>
    <recommendedName>
        <fullName evidence="8">Probable membrane transporter protein</fullName>
    </recommendedName>
</protein>
<dbReference type="PANTHER" id="PTHR30269">
    <property type="entry name" value="TRANSMEMBRANE PROTEIN YFCA"/>
    <property type="match status" value="1"/>
</dbReference>
<evidence type="ECO:0000256" key="1">
    <source>
        <dbReference type="ARBA" id="ARBA00004651"/>
    </source>
</evidence>
<keyword evidence="3" id="KW-0813">Transport</keyword>
<dbReference type="GO" id="GO:0005886">
    <property type="term" value="C:plasma membrane"/>
    <property type="evidence" value="ECO:0007669"/>
    <property type="project" value="UniProtKB-SubCell"/>
</dbReference>
<evidence type="ECO:0000256" key="5">
    <source>
        <dbReference type="ARBA" id="ARBA00022692"/>
    </source>
</evidence>
<evidence type="ECO:0000256" key="7">
    <source>
        <dbReference type="ARBA" id="ARBA00023136"/>
    </source>
</evidence>
<keyword evidence="7 8" id="KW-0472">Membrane</keyword>
<organism evidence="9">
    <name type="scientific">Moorena producens (strain JHB)</name>
    <dbReference type="NCBI Taxonomy" id="1454205"/>
    <lineage>
        <taxon>Bacteria</taxon>
        <taxon>Bacillati</taxon>
        <taxon>Cyanobacteriota</taxon>
        <taxon>Cyanophyceae</taxon>
        <taxon>Coleofasciculales</taxon>
        <taxon>Coleofasciculaceae</taxon>
        <taxon>Moorena</taxon>
    </lineage>
</organism>
<evidence type="ECO:0000256" key="6">
    <source>
        <dbReference type="ARBA" id="ARBA00022989"/>
    </source>
</evidence>
<keyword evidence="5 8" id="KW-0812">Transmembrane</keyword>
<dbReference type="InterPro" id="IPR002781">
    <property type="entry name" value="TM_pro_TauE-like"/>
</dbReference>
<feature type="transmembrane region" description="Helical" evidence="8">
    <location>
        <begin position="227"/>
        <end position="244"/>
    </location>
</feature>
<dbReference type="PANTHER" id="PTHR30269:SF37">
    <property type="entry name" value="MEMBRANE TRANSPORTER PROTEIN"/>
    <property type="match status" value="1"/>
</dbReference>
<name>A0A1D9G7R6_MOOP1</name>
<dbReference type="AlphaFoldDB" id="A0A1D9G7R6"/>
<keyword evidence="4 8" id="KW-1003">Cell membrane</keyword>
<feature type="transmembrane region" description="Helical" evidence="8">
    <location>
        <begin position="198"/>
        <end position="215"/>
    </location>
</feature>
<comment type="subcellular location">
    <subcellularLocation>
        <location evidence="1 8">Cell membrane</location>
        <topology evidence="1 8">Multi-pass membrane protein</topology>
    </subcellularLocation>
</comment>
<keyword evidence="6 8" id="KW-1133">Transmembrane helix</keyword>